<gene>
    <name evidence="2" type="primary">LOC108006066</name>
</gene>
<reference evidence="2" key="1">
    <citation type="submission" date="2025-08" db="UniProtKB">
        <authorList>
            <consortium name="RefSeq"/>
        </authorList>
    </citation>
    <scope>IDENTIFICATION</scope>
</reference>
<protein>
    <submittedName>
        <fullName evidence="2">Uncharacterized protein isoform X1</fullName>
    </submittedName>
</protein>
<evidence type="ECO:0000313" key="2">
    <source>
        <dbReference type="RefSeq" id="XP_016924998.3"/>
    </source>
</evidence>
<organism evidence="1 2">
    <name type="scientific">Drosophila suzukii</name>
    <name type="common">Spotted-wing drosophila fruit fly</name>
    <dbReference type="NCBI Taxonomy" id="28584"/>
    <lineage>
        <taxon>Eukaryota</taxon>
        <taxon>Metazoa</taxon>
        <taxon>Ecdysozoa</taxon>
        <taxon>Arthropoda</taxon>
        <taxon>Hexapoda</taxon>
        <taxon>Insecta</taxon>
        <taxon>Pterygota</taxon>
        <taxon>Neoptera</taxon>
        <taxon>Endopterygota</taxon>
        <taxon>Diptera</taxon>
        <taxon>Brachycera</taxon>
        <taxon>Muscomorpha</taxon>
        <taxon>Ephydroidea</taxon>
        <taxon>Drosophilidae</taxon>
        <taxon>Drosophila</taxon>
        <taxon>Sophophora</taxon>
    </lineage>
</organism>
<evidence type="ECO:0000313" key="1">
    <source>
        <dbReference type="Proteomes" id="UP001652628"/>
    </source>
</evidence>
<accession>A0AB39YZA9</accession>
<name>A0AB39YZA9_DROSZ</name>
<dbReference type="GeneID" id="108006066"/>
<dbReference type="RefSeq" id="XP_016924998.3">
    <property type="nucleotide sequence ID" value="XM_017069509.4"/>
</dbReference>
<sequence length="708" mass="80860">MELVGENLWLIKDDSLFLAWGLIVSAAHAGKSVFITWNKYFLLNLHFKKSKGNSRTKMAAVQVPLPMLGEHYIRSVHTLKYNTILLMSDGDVYCFGSIKGLNLIKCLSGVRCLAVLNDGFSVIKVEDQRLLLQMYLDLPSFENVKSTLQYTFDITFEDKNIFQCEWQHDEYTLTALRVTEEEKQFVQNLFGLKEEQPLYVHIFSIAGHVFVLTFNITGLSESSYPGYHIELLCVYASHVRYIRLLPIENLCLVVLSSGSVDVWYVSSLLAIKQSQTYHTGSEWMDYDATSDNGDIYYTDGDQLVRLRFMYNIQLDECFVHTLIKPVVGIQACTWVDHRKELACLSDNNIFYCIGFNLPIQKSSGRTLNMLASDLNRPMGLRQNAIVSRFEKRHQNLFQRELQREYEMQKLISVSKDINIFSAALKMSVEFHRHVPSCHNVAVHIQLAQDQGLRAGCIYALFNLIPIESQLLLHSTHCKFVISHDNQVHAFLLPTDILVKKKFRMVVALKKVKNEHLPYFKIQLVGLINDPTKMCAILVPLSIEKSENTYCALLSESSTAGNFSQDNQMQLYKELCGPLVTQAIRKVDHFTFSRIASLFYASSYVNENTLELSFLDEKLHYNATKNIVKGTLESNDASAIYYFKKHIISSTEVLDIGDSQNCNDITFGIIMKFQTESELLYGLKSNDVLDCVTKIAISPKYSAIRNTIF</sequence>
<dbReference type="Proteomes" id="UP001652628">
    <property type="component" value="Unplaced"/>
</dbReference>
<proteinExistence type="predicted"/>
<dbReference type="AlphaFoldDB" id="A0AB39YZA9"/>
<keyword evidence="1" id="KW-1185">Reference proteome</keyword>